<evidence type="ECO:0000313" key="1">
    <source>
        <dbReference type="EMBL" id="GAK59076.1"/>
    </source>
</evidence>
<name>A0A081C3C1_VECG1</name>
<evidence type="ECO:0000313" key="2">
    <source>
        <dbReference type="Proteomes" id="UP000030661"/>
    </source>
</evidence>
<sequence>MVLGLTFYQTDSLITFLDKDYLYRRMLVIVNKKMIFPKHNLYLNKIVVPEFDKEVDAIKNRHENMRIGICSEIPCAKIARFLCFVVGNICAR</sequence>
<dbReference type="Proteomes" id="UP000030661">
    <property type="component" value="Unassembled WGS sequence"/>
</dbReference>
<dbReference type="AlphaFoldDB" id="A0A081C3C1"/>
<keyword evidence="2" id="KW-1185">Reference proteome</keyword>
<dbReference type="HOGENOM" id="CLU_2407304_0_0_0"/>
<organism evidence="1">
    <name type="scientific">Vecturithrix granuli</name>
    <dbReference type="NCBI Taxonomy" id="1499967"/>
    <lineage>
        <taxon>Bacteria</taxon>
        <taxon>Candidatus Moduliflexota</taxon>
        <taxon>Candidatus Vecturitrichia</taxon>
        <taxon>Candidatus Vecturitrichales</taxon>
        <taxon>Candidatus Vecturitrichaceae</taxon>
        <taxon>Candidatus Vecturithrix</taxon>
    </lineage>
</organism>
<dbReference type="STRING" id="1499967.U27_06052"/>
<protein>
    <submittedName>
        <fullName evidence="1">Uncharacterized protein</fullName>
    </submittedName>
</protein>
<dbReference type="EMBL" id="DF820469">
    <property type="protein sequence ID" value="GAK59076.1"/>
    <property type="molecule type" value="Genomic_DNA"/>
</dbReference>
<accession>A0A081C3C1</accession>
<proteinExistence type="predicted"/>
<gene>
    <name evidence="1" type="ORF">U27_06052</name>
</gene>
<reference evidence="1" key="1">
    <citation type="journal article" date="2015" name="PeerJ">
        <title>First genomic representation of candidate bacterial phylum KSB3 points to enhanced environmental sensing as a trigger of wastewater bulking.</title>
        <authorList>
            <person name="Sekiguchi Y."/>
            <person name="Ohashi A."/>
            <person name="Parks D.H."/>
            <person name="Yamauchi T."/>
            <person name="Tyson G.W."/>
            <person name="Hugenholtz P."/>
        </authorList>
    </citation>
    <scope>NUCLEOTIDE SEQUENCE [LARGE SCALE GENOMIC DNA]</scope>
</reference>